<keyword evidence="8" id="KW-1185">Reference proteome</keyword>
<evidence type="ECO:0000256" key="4">
    <source>
        <dbReference type="ARBA" id="ARBA00023134"/>
    </source>
</evidence>
<dbReference type="GO" id="GO:0016185">
    <property type="term" value="P:synaptic vesicle budding from presynaptic endocytic zone membrane"/>
    <property type="evidence" value="ECO:0007669"/>
    <property type="project" value="TreeGrafter"/>
</dbReference>
<dbReference type="PANTHER" id="PTHR11566:SF212">
    <property type="entry name" value="DYNAMIN"/>
    <property type="match status" value="1"/>
</dbReference>
<evidence type="ECO:0000313" key="8">
    <source>
        <dbReference type="Proteomes" id="UP000792457"/>
    </source>
</evidence>
<dbReference type="GO" id="GO:0005737">
    <property type="term" value="C:cytoplasm"/>
    <property type="evidence" value="ECO:0007669"/>
    <property type="project" value="TreeGrafter"/>
</dbReference>
<protein>
    <recommendedName>
        <fullName evidence="1">dynamin GTPase</fullName>
        <ecNumber evidence="1">3.6.5.5</ecNumber>
    </recommendedName>
</protein>
<evidence type="ECO:0000259" key="6">
    <source>
        <dbReference type="PROSITE" id="PS51388"/>
    </source>
</evidence>
<dbReference type="Gene3D" id="1.20.120.1240">
    <property type="entry name" value="Dynamin, middle domain"/>
    <property type="match status" value="1"/>
</dbReference>
<reference evidence="7" key="2">
    <citation type="submission" date="2017-10" db="EMBL/GenBank/DDBJ databases">
        <title>Ladona fulva Genome sequencing and assembly.</title>
        <authorList>
            <person name="Murali S."/>
            <person name="Richards S."/>
            <person name="Bandaranaike D."/>
            <person name="Bellair M."/>
            <person name="Blankenburg K."/>
            <person name="Chao H."/>
            <person name="Dinh H."/>
            <person name="Doddapaneni H."/>
            <person name="Dugan-Rocha S."/>
            <person name="Elkadiri S."/>
            <person name="Gnanaolivu R."/>
            <person name="Hernandez B."/>
            <person name="Skinner E."/>
            <person name="Javaid M."/>
            <person name="Lee S."/>
            <person name="Li M."/>
            <person name="Ming W."/>
            <person name="Munidasa M."/>
            <person name="Muniz J."/>
            <person name="Nguyen L."/>
            <person name="Hughes D."/>
            <person name="Osuji N."/>
            <person name="Pu L.-L."/>
            <person name="Puazo M."/>
            <person name="Qu C."/>
            <person name="Quiroz J."/>
            <person name="Raj R."/>
            <person name="Weissenberger G."/>
            <person name="Xin Y."/>
            <person name="Zou X."/>
            <person name="Han Y."/>
            <person name="Worley K."/>
            <person name="Muzny D."/>
            <person name="Gibbs R."/>
        </authorList>
    </citation>
    <scope>NUCLEOTIDE SEQUENCE</scope>
    <source>
        <strain evidence="7">Sampled in the wild</strain>
    </source>
</reference>
<evidence type="ECO:0000256" key="1">
    <source>
        <dbReference type="ARBA" id="ARBA00011980"/>
    </source>
</evidence>
<name>A0A8K0K056_LADFU</name>
<dbReference type="Pfam" id="PF02212">
    <property type="entry name" value="GED"/>
    <property type="match status" value="1"/>
</dbReference>
<dbReference type="InterPro" id="IPR003130">
    <property type="entry name" value="GED"/>
</dbReference>
<dbReference type="GO" id="GO:0005886">
    <property type="term" value="C:plasma membrane"/>
    <property type="evidence" value="ECO:0007669"/>
    <property type="project" value="TreeGrafter"/>
</dbReference>
<evidence type="ECO:0000313" key="7">
    <source>
        <dbReference type="EMBL" id="KAG8225578.1"/>
    </source>
</evidence>
<dbReference type="InterPro" id="IPR020850">
    <property type="entry name" value="GED_dom"/>
</dbReference>
<dbReference type="PANTHER" id="PTHR11566">
    <property type="entry name" value="DYNAMIN"/>
    <property type="match status" value="1"/>
</dbReference>
<dbReference type="GO" id="GO:0003924">
    <property type="term" value="F:GTPase activity"/>
    <property type="evidence" value="ECO:0007669"/>
    <property type="project" value="InterPro"/>
</dbReference>
<evidence type="ECO:0000256" key="5">
    <source>
        <dbReference type="SAM" id="MobiDB-lite"/>
    </source>
</evidence>
<dbReference type="OrthoDB" id="5061070at2759"/>
<dbReference type="PROSITE" id="PS51388">
    <property type="entry name" value="GED"/>
    <property type="match status" value="1"/>
</dbReference>
<dbReference type="EMBL" id="KZ308242">
    <property type="protein sequence ID" value="KAG8225578.1"/>
    <property type="molecule type" value="Genomic_DNA"/>
</dbReference>
<feature type="compositionally biased region" description="Low complexity" evidence="5">
    <location>
        <begin position="180"/>
        <end position="192"/>
    </location>
</feature>
<dbReference type="SMART" id="SM00302">
    <property type="entry name" value="GED"/>
    <property type="match status" value="1"/>
</dbReference>
<organism evidence="7 8">
    <name type="scientific">Ladona fulva</name>
    <name type="common">Scarce chaser dragonfly</name>
    <name type="synonym">Libellula fulva</name>
    <dbReference type="NCBI Taxonomy" id="123851"/>
    <lineage>
        <taxon>Eukaryota</taxon>
        <taxon>Metazoa</taxon>
        <taxon>Ecdysozoa</taxon>
        <taxon>Arthropoda</taxon>
        <taxon>Hexapoda</taxon>
        <taxon>Insecta</taxon>
        <taxon>Pterygota</taxon>
        <taxon>Palaeoptera</taxon>
        <taxon>Odonata</taxon>
        <taxon>Epiprocta</taxon>
        <taxon>Anisoptera</taxon>
        <taxon>Libelluloidea</taxon>
        <taxon>Libellulidae</taxon>
        <taxon>Ladona</taxon>
    </lineage>
</organism>
<dbReference type="Proteomes" id="UP000792457">
    <property type="component" value="Unassembled WGS sequence"/>
</dbReference>
<dbReference type="GO" id="GO:0005525">
    <property type="term" value="F:GTP binding"/>
    <property type="evidence" value="ECO:0007669"/>
    <property type="project" value="UniProtKB-KW"/>
</dbReference>
<proteinExistence type="predicted"/>
<keyword evidence="2" id="KW-0547">Nucleotide-binding</keyword>
<dbReference type="GO" id="GO:0031623">
    <property type="term" value="P:receptor internalization"/>
    <property type="evidence" value="ECO:0007669"/>
    <property type="project" value="TreeGrafter"/>
</dbReference>
<accession>A0A8K0K056</accession>
<keyword evidence="4" id="KW-0342">GTP-binding</keyword>
<dbReference type="GO" id="GO:0098793">
    <property type="term" value="C:presynapse"/>
    <property type="evidence" value="ECO:0007669"/>
    <property type="project" value="GOC"/>
</dbReference>
<dbReference type="AlphaFoldDB" id="A0A8K0K056"/>
<dbReference type="GO" id="GO:0008017">
    <property type="term" value="F:microtubule binding"/>
    <property type="evidence" value="ECO:0007669"/>
    <property type="project" value="TreeGrafter"/>
</dbReference>
<evidence type="ECO:0000256" key="2">
    <source>
        <dbReference type="ARBA" id="ARBA00022741"/>
    </source>
</evidence>
<dbReference type="GO" id="GO:0005874">
    <property type="term" value="C:microtubule"/>
    <property type="evidence" value="ECO:0007669"/>
    <property type="project" value="TreeGrafter"/>
</dbReference>
<feature type="domain" description="GED" evidence="6">
    <location>
        <begin position="27"/>
        <end position="118"/>
    </location>
</feature>
<feature type="region of interest" description="Disordered" evidence="5">
    <location>
        <begin position="120"/>
        <end position="161"/>
    </location>
</feature>
<keyword evidence="3" id="KW-0378">Hydrolase</keyword>
<sequence>MCAWLGFCIQGTTEGSSSMDPQLERQVETIRNLVDSYMKIVTKTTRDLVPKTIMHLIINNAKEFINGELLAHLYASGDQASMMEESPEEALKREEMLRMYHACKEALRIIGDVSMATVSTPVPPPVKDDWLRSGMDNARMSPPSPGGPRRMTPTNTGPPMGMSNVGGGMGAARAPPIPPTATGRPAPAIPSRPGGGGMPPMPPGRPQGGAGLPPPLIPSTRGGSGGIGGIGMPAIPQRVQQAVGQAVTQAAVNELMDAFRGKK</sequence>
<evidence type="ECO:0000256" key="3">
    <source>
        <dbReference type="ARBA" id="ARBA00022801"/>
    </source>
</evidence>
<feature type="region of interest" description="Disordered" evidence="5">
    <location>
        <begin position="177"/>
        <end position="215"/>
    </location>
</feature>
<dbReference type="EC" id="3.6.5.5" evidence="1"/>
<comment type="caution">
    <text evidence="7">The sequence shown here is derived from an EMBL/GenBank/DDBJ whole genome shotgun (WGS) entry which is preliminary data.</text>
</comment>
<dbReference type="InterPro" id="IPR022812">
    <property type="entry name" value="Dynamin"/>
</dbReference>
<reference evidence="7" key="1">
    <citation type="submission" date="2013-04" db="EMBL/GenBank/DDBJ databases">
        <authorList>
            <person name="Qu J."/>
            <person name="Murali S.C."/>
            <person name="Bandaranaike D."/>
            <person name="Bellair M."/>
            <person name="Blankenburg K."/>
            <person name="Chao H."/>
            <person name="Dinh H."/>
            <person name="Doddapaneni H."/>
            <person name="Downs B."/>
            <person name="Dugan-Rocha S."/>
            <person name="Elkadiri S."/>
            <person name="Gnanaolivu R.D."/>
            <person name="Hernandez B."/>
            <person name="Javaid M."/>
            <person name="Jayaseelan J.C."/>
            <person name="Lee S."/>
            <person name="Li M."/>
            <person name="Ming W."/>
            <person name="Munidasa M."/>
            <person name="Muniz J."/>
            <person name="Nguyen L."/>
            <person name="Ongeri F."/>
            <person name="Osuji N."/>
            <person name="Pu L.-L."/>
            <person name="Puazo M."/>
            <person name="Qu C."/>
            <person name="Quiroz J."/>
            <person name="Raj R."/>
            <person name="Weissenberger G."/>
            <person name="Xin Y."/>
            <person name="Zou X."/>
            <person name="Han Y."/>
            <person name="Richards S."/>
            <person name="Worley K."/>
            <person name="Muzny D."/>
            <person name="Gibbs R."/>
        </authorList>
    </citation>
    <scope>NUCLEOTIDE SEQUENCE</scope>
    <source>
        <strain evidence="7">Sampled in the wild</strain>
    </source>
</reference>
<gene>
    <name evidence="7" type="ORF">J437_LFUL002095</name>
</gene>